<dbReference type="AlphaFoldDB" id="A0AAD7RNU9"/>
<gene>
    <name evidence="2" type="ORF">AAFF_G00156760</name>
</gene>
<name>A0AAD7RNU9_9TELE</name>
<dbReference type="EMBL" id="JAINUG010000211">
    <property type="protein sequence ID" value="KAJ8387438.1"/>
    <property type="molecule type" value="Genomic_DNA"/>
</dbReference>
<reference evidence="2" key="1">
    <citation type="journal article" date="2023" name="Science">
        <title>Genome structures resolve the early diversification of teleost fishes.</title>
        <authorList>
            <person name="Parey E."/>
            <person name="Louis A."/>
            <person name="Montfort J."/>
            <person name="Bouchez O."/>
            <person name="Roques C."/>
            <person name="Iampietro C."/>
            <person name="Lluch J."/>
            <person name="Castinel A."/>
            <person name="Donnadieu C."/>
            <person name="Desvignes T."/>
            <person name="Floi Bucao C."/>
            <person name="Jouanno E."/>
            <person name="Wen M."/>
            <person name="Mejri S."/>
            <person name="Dirks R."/>
            <person name="Jansen H."/>
            <person name="Henkel C."/>
            <person name="Chen W.J."/>
            <person name="Zahm M."/>
            <person name="Cabau C."/>
            <person name="Klopp C."/>
            <person name="Thompson A.W."/>
            <person name="Robinson-Rechavi M."/>
            <person name="Braasch I."/>
            <person name="Lecointre G."/>
            <person name="Bobe J."/>
            <person name="Postlethwait J.H."/>
            <person name="Berthelot C."/>
            <person name="Roest Crollius H."/>
            <person name="Guiguen Y."/>
        </authorList>
    </citation>
    <scope>NUCLEOTIDE SEQUENCE</scope>
    <source>
        <strain evidence="2">NC1722</strain>
    </source>
</reference>
<dbReference type="Proteomes" id="UP001221898">
    <property type="component" value="Unassembled WGS sequence"/>
</dbReference>
<evidence type="ECO:0000313" key="2">
    <source>
        <dbReference type="EMBL" id="KAJ8387438.1"/>
    </source>
</evidence>
<evidence type="ECO:0008006" key="4">
    <source>
        <dbReference type="Google" id="ProtNLM"/>
    </source>
</evidence>
<evidence type="ECO:0000256" key="1">
    <source>
        <dbReference type="SAM" id="MobiDB-lite"/>
    </source>
</evidence>
<keyword evidence="3" id="KW-1185">Reference proteome</keyword>
<proteinExistence type="predicted"/>
<protein>
    <recommendedName>
        <fullName evidence="4">DASH complex subunit DAD1</fullName>
    </recommendedName>
</protein>
<comment type="caution">
    <text evidence="2">The sequence shown here is derived from an EMBL/GenBank/DDBJ whole genome shotgun (WGS) entry which is preliminary data.</text>
</comment>
<evidence type="ECO:0000313" key="3">
    <source>
        <dbReference type="Proteomes" id="UP001221898"/>
    </source>
</evidence>
<accession>A0AAD7RNU9</accession>
<sequence length="104" mass="11598">MAETDLHHFNELRQKYIHDIAQNLGEVRALMTTLNSNLQAWTERTGELDHLAVVWAAFQNRLACLSAVLGDIEEDRTQTDTEAMPMSDPHTPTSSDSQAGAEDC</sequence>
<feature type="region of interest" description="Disordered" evidence="1">
    <location>
        <begin position="75"/>
        <end position="104"/>
    </location>
</feature>
<organism evidence="2 3">
    <name type="scientific">Aldrovandia affinis</name>
    <dbReference type="NCBI Taxonomy" id="143900"/>
    <lineage>
        <taxon>Eukaryota</taxon>
        <taxon>Metazoa</taxon>
        <taxon>Chordata</taxon>
        <taxon>Craniata</taxon>
        <taxon>Vertebrata</taxon>
        <taxon>Euteleostomi</taxon>
        <taxon>Actinopterygii</taxon>
        <taxon>Neopterygii</taxon>
        <taxon>Teleostei</taxon>
        <taxon>Notacanthiformes</taxon>
        <taxon>Halosauridae</taxon>
        <taxon>Aldrovandia</taxon>
    </lineage>
</organism>